<keyword evidence="5 8" id="KW-0547">Nucleotide-binding</keyword>
<dbReference type="NCBIfam" id="TIGR00018">
    <property type="entry name" value="panC"/>
    <property type="match status" value="1"/>
</dbReference>
<dbReference type="GO" id="GO:0005524">
    <property type="term" value="F:ATP binding"/>
    <property type="evidence" value="ECO:0007669"/>
    <property type="project" value="UniProtKB-KW"/>
</dbReference>
<dbReference type="HAMAP" id="MF_00158">
    <property type="entry name" value="PanC"/>
    <property type="match status" value="1"/>
</dbReference>
<dbReference type="EC" id="6.3.2.1" evidence="8"/>
<keyword evidence="8" id="KW-0963">Cytoplasm</keyword>
<dbReference type="CDD" id="cd00560">
    <property type="entry name" value="PanC"/>
    <property type="match status" value="1"/>
</dbReference>
<feature type="binding site" evidence="8">
    <location>
        <begin position="174"/>
        <end position="177"/>
    </location>
    <ligand>
        <name>ATP</name>
        <dbReference type="ChEBI" id="CHEBI:30616"/>
    </ligand>
</feature>
<keyword evidence="6 8" id="KW-0067">ATP-binding</keyword>
<organism evidence="10 11">
    <name type="scientific">Geodermatophilus africanus</name>
    <dbReference type="NCBI Taxonomy" id="1137993"/>
    <lineage>
        <taxon>Bacteria</taxon>
        <taxon>Bacillati</taxon>
        <taxon>Actinomycetota</taxon>
        <taxon>Actinomycetes</taxon>
        <taxon>Geodermatophilales</taxon>
        <taxon>Geodermatophilaceae</taxon>
        <taxon>Geodermatophilus</taxon>
    </lineage>
</organism>
<name>A0A1H3GG86_9ACTN</name>
<feature type="binding site" evidence="8">
    <location>
        <position position="203"/>
    </location>
    <ligand>
        <name>ATP</name>
        <dbReference type="ChEBI" id="CHEBI:30616"/>
    </ligand>
</feature>
<dbReference type="GO" id="GO:0005829">
    <property type="term" value="C:cytosol"/>
    <property type="evidence" value="ECO:0007669"/>
    <property type="project" value="TreeGrafter"/>
</dbReference>
<evidence type="ECO:0000256" key="3">
    <source>
        <dbReference type="ARBA" id="ARBA00022598"/>
    </source>
</evidence>
<dbReference type="Pfam" id="PF02569">
    <property type="entry name" value="Pantoate_ligase"/>
    <property type="match status" value="1"/>
</dbReference>
<keyword evidence="11" id="KW-1185">Reference proteome</keyword>
<dbReference type="Gene3D" id="3.40.50.620">
    <property type="entry name" value="HUPs"/>
    <property type="match status" value="1"/>
</dbReference>
<sequence length="314" mass="32822">MATGRVPSRACERRADRGPSTRGLPVRSTPAVAETVAELRTLVARLPGPVALVPTMGALHEGHRALVRAARERAGSVVVSVFVNPTQFGPGEDFDRYPRTWDADLAALAEEGADVVLHPPVEEVYPPGAVGVTVHPGRLGDVLEGAVRPGHFAGVLTVVATLFGLIRPDLAVFGEKDYQQLTLIRAMARELALGVEVVGVPTVREDDGMALSSRNRYLSPEQRATAVTISRALRAGADAGPRGADAVLAAARAVLAEAPDLLPDYLELTDPDLGPPPAAGPARLLVAARAGSTRLLDNTAVTLARPAQPSGATR</sequence>
<feature type="compositionally biased region" description="Basic and acidic residues" evidence="9">
    <location>
        <begin position="10"/>
        <end position="19"/>
    </location>
</feature>
<feature type="binding site" evidence="8">
    <location>
        <begin position="56"/>
        <end position="63"/>
    </location>
    <ligand>
        <name>ATP</name>
        <dbReference type="ChEBI" id="CHEBI:30616"/>
    </ligand>
</feature>
<feature type="binding site" evidence="8">
    <location>
        <position position="180"/>
    </location>
    <ligand>
        <name>(R)-pantoate</name>
        <dbReference type="ChEBI" id="CHEBI:15980"/>
    </ligand>
</feature>
<feature type="binding site" evidence="8">
    <location>
        <position position="87"/>
    </location>
    <ligand>
        <name>beta-alanine</name>
        <dbReference type="ChEBI" id="CHEBI:57966"/>
    </ligand>
</feature>
<evidence type="ECO:0000256" key="8">
    <source>
        <dbReference type="HAMAP-Rule" id="MF_00158"/>
    </source>
</evidence>
<feature type="active site" description="Proton donor" evidence="8">
    <location>
        <position position="63"/>
    </location>
</feature>
<evidence type="ECO:0000256" key="9">
    <source>
        <dbReference type="SAM" id="MobiDB-lite"/>
    </source>
</evidence>
<evidence type="ECO:0000256" key="5">
    <source>
        <dbReference type="ARBA" id="ARBA00022741"/>
    </source>
</evidence>
<comment type="subcellular location">
    <subcellularLocation>
        <location evidence="8">Cytoplasm</location>
    </subcellularLocation>
</comment>
<reference evidence="11" key="1">
    <citation type="submission" date="2016-10" db="EMBL/GenBank/DDBJ databases">
        <authorList>
            <person name="Varghese N."/>
            <person name="Submissions S."/>
        </authorList>
    </citation>
    <scope>NUCLEOTIDE SEQUENCE [LARGE SCALE GENOMIC DNA]</scope>
    <source>
        <strain evidence="11">DSM 45422</strain>
    </source>
</reference>
<feature type="binding site" evidence="8">
    <location>
        <position position="87"/>
    </location>
    <ligand>
        <name>(R)-pantoate</name>
        <dbReference type="ChEBI" id="CHEBI:15980"/>
    </ligand>
</feature>
<dbReference type="Proteomes" id="UP000198921">
    <property type="component" value="Unassembled WGS sequence"/>
</dbReference>
<comment type="function">
    <text evidence="8">Catalyzes the condensation of pantoate with beta-alanine in an ATP-dependent reaction via a pantoyl-adenylate intermediate.</text>
</comment>
<evidence type="ECO:0000256" key="4">
    <source>
        <dbReference type="ARBA" id="ARBA00022655"/>
    </source>
</evidence>
<comment type="pathway">
    <text evidence="1 8">Cofactor biosynthesis; (R)-pantothenate biosynthesis; (R)-pantothenate from (R)-pantoate and beta-alanine: step 1/1.</text>
</comment>
<gene>
    <name evidence="8" type="primary">panC</name>
    <name evidence="10" type="ORF">SAMN05660209_01858</name>
</gene>
<dbReference type="InterPro" id="IPR042176">
    <property type="entry name" value="Pantoate_ligase_C"/>
</dbReference>
<dbReference type="UniPathway" id="UPA00028">
    <property type="reaction ID" value="UER00005"/>
</dbReference>
<comment type="catalytic activity">
    <reaction evidence="7 8">
        <text>(R)-pantoate + beta-alanine + ATP = (R)-pantothenate + AMP + diphosphate + H(+)</text>
        <dbReference type="Rhea" id="RHEA:10912"/>
        <dbReference type="ChEBI" id="CHEBI:15378"/>
        <dbReference type="ChEBI" id="CHEBI:15980"/>
        <dbReference type="ChEBI" id="CHEBI:29032"/>
        <dbReference type="ChEBI" id="CHEBI:30616"/>
        <dbReference type="ChEBI" id="CHEBI:33019"/>
        <dbReference type="ChEBI" id="CHEBI:57966"/>
        <dbReference type="ChEBI" id="CHEBI:456215"/>
        <dbReference type="EC" id="6.3.2.1"/>
    </reaction>
</comment>
<dbReference type="GO" id="GO:0004592">
    <property type="term" value="F:pantoate-beta-alanine ligase activity"/>
    <property type="evidence" value="ECO:0007669"/>
    <property type="project" value="UniProtKB-UniRule"/>
</dbReference>
<dbReference type="PANTHER" id="PTHR21299">
    <property type="entry name" value="CYTIDYLATE KINASE/PANTOATE-BETA-ALANINE LIGASE"/>
    <property type="match status" value="1"/>
</dbReference>
<comment type="similarity">
    <text evidence="2 8">Belongs to the pantothenate synthetase family.</text>
</comment>
<dbReference type="PANTHER" id="PTHR21299:SF1">
    <property type="entry name" value="PANTOATE--BETA-ALANINE LIGASE"/>
    <property type="match status" value="1"/>
</dbReference>
<feature type="binding site" evidence="8">
    <location>
        <begin position="211"/>
        <end position="214"/>
    </location>
    <ligand>
        <name>ATP</name>
        <dbReference type="ChEBI" id="CHEBI:30616"/>
    </ligand>
</feature>
<evidence type="ECO:0000256" key="6">
    <source>
        <dbReference type="ARBA" id="ARBA00022840"/>
    </source>
</evidence>
<evidence type="ECO:0000313" key="11">
    <source>
        <dbReference type="Proteomes" id="UP000198921"/>
    </source>
</evidence>
<dbReference type="EMBL" id="FNOT01000004">
    <property type="protein sequence ID" value="SDY02306.1"/>
    <property type="molecule type" value="Genomic_DNA"/>
</dbReference>
<feature type="region of interest" description="Disordered" evidence="9">
    <location>
        <begin position="1"/>
        <end position="28"/>
    </location>
</feature>
<comment type="subunit">
    <text evidence="8">Homodimer.</text>
</comment>
<dbReference type="InterPro" id="IPR003721">
    <property type="entry name" value="Pantoate_ligase"/>
</dbReference>
<evidence type="ECO:0000313" key="10">
    <source>
        <dbReference type="EMBL" id="SDY02306.1"/>
    </source>
</evidence>
<dbReference type="STRING" id="1137993.SAMN05660209_01858"/>
<evidence type="ECO:0000256" key="2">
    <source>
        <dbReference type="ARBA" id="ARBA00009256"/>
    </source>
</evidence>
<proteinExistence type="inferred from homology"/>
<dbReference type="AlphaFoldDB" id="A0A1H3GG86"/>
<accession>A0A1H3GG86</accession>
<protein>
    <recommendedName>
        <fullName evidence="8">Pantothenate synthetase</fullName>
        <shortName evidence="8">PS</shortName>
        <ecNumber evidence="8">6.3.2.1</ecNumber>
    </recommendedName>
    <alternativeName>
        <fullName evidence="8">Pantoate--beta-alanine ligase</fullName>
    </alternativeName>
    <alternativeName>
        <fullName evidence="8">Pantoate-activating enzyme</fullName>
    </alternativeName>
</protein>
<dbReference type="GO" id="GO:0015940">
    <property type="term" value="P:pantothenate biosynthetic process"/>
    <property type="evidence" value="ECO:0007669"/>
    <property type="project" value="UniProtKB-UniRule"/>
</dbReference>
<evidence type="ECO:0000256" key="7">
    <source>
        <dbReference type="ARBA" id="ARBA00048258"/>
    </source>
</evidence>
<comment type="miscellaneous">
    <text evidence="8">The reaction proceeds by a bi uni uni bi ping pong mechanism.</text>
</comment>
<evidence type="ECO:0000256" key="1">
    <source>
        <dbReference type="ARBA" id="ARBA00004990"/>
    </source>
</evidence>
<keyword evidence="4 8" id="KW-0566">Pantothenate biosynthesis</keyword>
<keyword evidence="3 8" id="KW-0436">Ligase</keyword>
<dbReference type="InterPro" id="IPR014729">
    <property type="entry name" value="Rossmann-like_a/b/a_fold"/>
</dbReference>
<dbReference type="SUPFAM" id="SSF52374">
    <property type="entry name" value="Nucleotidylyl transferase"/>
    <property type="match status" value="1"/>
</dbReference>
<dbReference type="Gene3D" id="3.30.1300.10">
    <property type="entry name" value="Pantoate-beta-alanine ligase, C-terminal domain"/>
    <property type="match status" value="1"/>
</dbReference>